<evidence type="ECO:0000313" key="2">
    <source>
        <dbReference type="EMBL" id="GAD77827.1"/>
    </source>
</evidence>
<dbReference type="EMBL" id="BATL01000095">
    <property type="protein sequence ID" value="GAD77827.1"/>
    <property type="molecule type" value="Genomic_DNA"/>
</dbReference>
<protein>
    <recommendedName>
        <fullName evidence="1">BRCT domain-containing protein</fullName>
    </recommendedName>
</protein>
<dbReference type="AlphaFoldDB" id="U3AX88"/>
<dbReference type="STRING" id="1219077.VAZ01S_095_00020"/>
<comment type="caution">
    <text evidence="2">The sequence shown here is derived from an EMBL/GenBank/DDBJ whole genome shotgun (WGS) entry which is preliminary data.</text>
</comment>
<dbReference type="OrthoDB" id="5451971at2"/>
<dbReference type="SUPFAM" id="SSF52113">
    <property type="entry name" value="BRCT domain"/>
    <property type="match status" value="1"/>
</dbReference>
<dbReference type="PROSITE" id="PS50172">
    <property type="entry name" value="BRCT"/>
    <property type="match status" value="1"/>
</dbReference>
<evidence type="ECO:0000259" key="1">
    <source>
        <dbReference type="PROSITE" id="PS50172"/>
    </source>
</evidence>
<dbReference type="RefSeq" id="WP_021711563.1">
    <property type="nucleotide sequence ID" value="NZ_BATL01000095.1"/>
</dbReference>
<dbReference type="eggNOG" id="COG0272">
    <property type="taxonomic scope" value="Bacteria"/>
</dbReference>
<reference evidence="2 3" key="1">
    <citation type="submission" date="2013-09" db="EMBL/GenBank/DDBJ databases">
        <title>Whole genome shotgun sequence of Vibrio azureus NBRC 104587.</title>
        <authorList>
            <person name="Isaki S."/>
            <person name="Hosoyama A."/>
            <person name="Numata M."/>
            <person name="Hashimoto M."/>
            <person name="Hosoyama Y."/>
            <person name="Tsuchikane K."/>
            <person name="Noguchi M."/>
            <person name="Hirakata S."/>
            <person name="Ichikawa N."/>
            <person name="Ohji S."/>
            <person name="Yamazoe A."/>
            <person name="Fujita N."/>
        </authorList>
    </citation>
    <scope>NUCLEOTIDE SEQUENCE [LARGE SCALE GENOMIC DNA]</scope>
    <source>
        <strain evidence="2 3">NBRC 104587</strain>
    </source>
</reference>
<feature type="domain" description="BRCT" evidence="1">
    <location>
        <begin position="108"/>
        <end position="181"/>
    </location>
</feature>
<proteinExistence type="predicted"/>
<dbReference type="InterPro" id="IPR036420">
    <property type="entry name" value="BRCT_dom_sf"/>
</dbReference>
<dbReference type="Proteomes" id="UP000016567">
    <property type="component" value="Unassembled WGS sequence"/>
</dbReference>
<dbReference type="InterPro" id="IPR001357">
    <property type="entry name" value="BRCT_dom"/>
</dbReference>
<name>U3AX88_9VIBR</name>
<gene>
    <name evidence="2" type="ORF">VAZ01S_095_00020</name>
</gene>
<sequence length="181" mass="20049">MIFWLLGEILQLLPLDQGITSDDEINDREIDGLLSLLGSHPTIIDTWPANMINQRVEIILKDGVVDDQERAELLVMLKLICGQQFTDTGAAECGATDFFGEAIDLLSIKGNSICFTGKFLSDSRKVMESLAQESGAEIRTGIAKDLDFLIIGSMASRDWKFSSHGRKIEAVLSNKENYPVR</sequence>
<dbReference type="Gene3D" id="3.40.50.10190">
    <property type="entry name" value="BRCT domain"/>
    <property type="match status" value="1"/>
</dbReference>
<evidence type="ECO:0000313" key="3">
    <source>
        <dbReference type="Proteomes" id="UP000016567"/>
    </source>
</evidence>
<accession>U3AX88</accession>
<keyword evidence="3" id="KW-1185">Reference proteome</keyword>
<organism evidence="2 3">
    <name type="scientific">Vibrio azureus NBRC 104587</name>
    <dbReference type="NCBI Taxonomy" id="1219077"/>
    <lineage>
        <taxon>Bacteria</taxon>
        <taxon>Pseudomonadati</taxon>
        <taxon>Pseudomonadota</taxon>
        <taxon>Gammaproteobacteria</taxon>
        <taxon>Vibrionales</taxon>
        <taxon>Vibrionaceae</taxon>
        <taxon>Vibrio</taxon>
    </lineage>
</organism>